<dbReference type="Gene3D" id="3.30.360.10">
    <property type="entry name" value="Dihydrodipicolinate Reductase, domain 2"/>
    <property type="match status" value="1"/>
</dbReference>
<evidence type="ECO:0000259" key="3">
    <source>
        <dbReference type="Pfam" id="PF01408"/>
    </source>
</evidence>
<organism evidence="5 6">
    <name type="scientific">Mya arenaria</name>
    <name type="common">Soft-shell clam</name>
    <dbReference type="NCBI Taxonomy" id="6604"/>
    <lineage>
        <taxon>Eukaryota</taxon>
        <taxon>Metazoa</taxon>
        <taxon>Spiralia</taxon>
        <taxon>Lophotrochozoa</taxon>
        <taxon>Mollusca</taxon>
        <taxon>Bivalvia</taxon>
        <taxon>Autobranchia</taxon>
        <taxon>Heteroconchia</taxon>
        <taxon>Euheterodonta</taxon>
        <taxon>Imparidentia</taxon>
        <taxon>Neoheterodontei</taxon>
        <taxon>Myida</taxon>
        <taxon>Myoidea</taxon>
        <taxon>Myidae</taxon>
        <taxon>Mya</taxon>
    </lineage>
</organism>
<dbReference type="PANTHER" id="PTHR42840:SF3">
    <property type="entry name" value="BINDING ROSSMANN FOLD OXIDOREDUCTASE, PUTATIVE (AFU_ORTHOLOGUE AFUA_2G10240)-RELATED"/>
    <property type="match status" value="1"/>
</dbReference>
<dbReference type="InterPro" id="IPR055170">
    <property type="entry name" value="GFO_IDH_MocA-like_dom"/>
</dbReference>
<name>A0ABY7G6B7_MYAAR</name>
<dbReference type="SUPFAM" id="SSF55347">
    <property type="entry name" value="Glyceraldehyde-3-phosphate dehydrogenase-like, C-terminal domain"/>
    <property type="match status" value="1"/>
</dbReference>
<dbReference type="EMBL" id="CP111027">
    <property type="protein sequence ID" value="WAR29975.1"/>
    <property type="molecule type" value="Genomic_DNA"/>
</dbReference>
<dbReference type="Proteomes" id="UP001164746">
    <property type="component" value="Chromosome 16"/>
</dbReference>
<dbReference type="Pfam" id="PF01408">
    <property type="entry name" value="GFO_IDH_MocA"/>
    <property type="match status" value="1"/>
</dbReference>
<feature type="domain" description="Gfo/Idh/MocA-like oxidoreductase N-terminal" evidence="3">
    <location>
        <begin position="2"/>
        <end position="109"/>
    </location>
</feature>
<keyword evidence="6" id="KW-1185">Reference proteome</keyword>
<dbReference type="PANTHER" id="PTHR42840">
    <property type="entry name" value="NAD(P)-BINDING ROSSMANN-FOLD SUPERFAMILY PROTEIN-RELATED"/>
    <property type="match status" value="1"/>
</dbReference>
<gene>
    <name evidence="5" type="ORF">MAR_003543</name>
</gene>
<evidence type="ECO:0000313" key="6">
    <source>
        <dbReference type="Proteomes" id="UP001164746"/>
    </source>
</evidence>
<feature type="domain" description="GFO/IDH/MocA-like oxidoreductase" evidence="4">
    <location>
        <begin position="150"/>
        <end position="229"/>
    </location>
</feature>
<reference evidence="5" key="1">
    <citation type="submission" date="2022-11" db="EMBL/GenBank/DDBJ databases">
        <title>Centuries of genome instability and evolution in soft-shell clam transmissible cancer (bioRxiv).</title>
        <authorList>
            <person name="Hart S.F.M."/>
            <person name="Yonemitsu M.A."/>
            <person name="Giersch R.M."/>
            <person name="Beal B.F."/>
            <person name="Arriagada G."/>
            <person name="Davis B.W."/>
            <person name="Ostrander E.A."/>
            <person name="Goff S.P."/>
            <person name="Metzger M.J."/>
        </authorList>
    </citation>
    <scope>NUCLEOTIDE SEQUENCE</scope>
    <source>
        <strain evidence="5">MELC-2E11</strain>
        <tissue evidence="5">Siphon/mantle</tissue>
    </source>
</reference>
<feature type="non-terminal residue" evidence="5">
    <location>
        <position position="1"/>
    </location>
</feature>
<protein>
    <submittedName>
        <fullName evidence="5">IOLG-like protein</fullName>
    </submittedName>
</protein>
<sequence length="315" mass="35796">LEHVRNILRSPRASLRWIVRENVEEARALTSLYNLDTRCETPANAQVAIEDTNVEAVLIVSPSSTHEDLITRSLHAGKAVFCEKPLTTCIQSTRACYDLAKQKNKPLFCAFHRRFDPSHFSIYQQIRKGNMRLSLNSYVRTFLHTIQFLGGIFRDSTIHDLDMGGWIIGSRPTSVFAHGHAHKEELKEASDNDQVVVVVAYENGAISVIDNGRWCPFGYDQRLEVLCEKLQLSVENKGANHVINGTNQGMLLSAPEANFMRRYPEAYANELEHFLDVLEGKDELRVTRRDTIQAMRLADLCYESLRTKTAVPYTD</sequence>
<dbReference type="Pfam" id="PF22725">
    <property type="entry name" value="GFO_IDH_MocA_C3"/>
    <property type="match status" value="1"/>
</dbReference>
<comment type="similarity">
    <text evidence="1">Belongs to the Gfo/Idh/MocA family.</text>
</comment>
<accession>A0ABY7G6B7</accession>
<evidence type="ECO:0000256" key="2">
    <source>
        <dbReference type="ARBA" id="ARBA00023002"/>
    </source>
</evidence>
<dbReference type="InterPro" id="IPR000683">
    <property type="entry name" value="Gfo/Idh/MocA-like_OxRdtase_N"/>
</dbReference>
<keyword evidence="2" id="KW-0560">Oxidoreductase</keyword>
<dbReference type="InterPro" id="IPR036291">
    <property type="entry name" value="NAD(P)-bd_dom_sf"/>
</dbReference>
<evidence type="ECO:0000259" key="4">
    <source>
        <dbReference type="Pfam" id="PF22725"/>
    </source>
</evidence>
<evidence type="ECO:0000313" key="5">
    <source>
        <dbReference type="EMBL" id="WAR29975.1"/>
    </source>
</evidence>
<proteinExistence type="inferred from homology"/>
<dbReference type="SUPFAM" id="SSF51735">
    <property type="entry name" value="NAD(P)-binding Rossmann-fold domains"/>
    <property type="match status" value="1"/>
</dbReference>
<evidence type="ECO:0000256" key="1">
    <source>
        <dbReference type="ARBA" id="ARBA00010928"/>
    </source>
</evidence>
<dbReference type="Gene3D" id="3.40.50.720">
    <property type="entry name" value="NAD(P)-binding Rossmann-like Domain"/>
    <property type="match status" value="1"/>
</dbReference>